<gene>
    <name evidence="3" type="ORF">FSB76_20135</name>
</gene>
<dbReference type="InterPro" id="IPR026444">
    <property type="entry name" value="Secre_tail"/>
</dbReference>
<sequence>MRRKITYPFTYTYAWSVLIAMAIFMNFAFAKGITSHQKAYVNKLKSDTVYHVTKTKGGKPSYLKNGLHLALPPLKPAVTSTAKVNVSRPDDKLLNDVQLYPNPVTDQLNLKYTISRNTNVTVKIMDVLGNDITTVFNQRVEGGDHNINYQINNKLTRGFYFVRVVAGTESVIKRISVL</sequence>
<keyword evidence="1" id="KW-0472">Membrane</keyword>
<dbReference type="NCBIfam" id="TIGR04183">
    <property type="entry name" value="Por_Secre_tail"/>
    <property type="match status" value="1"/>
</dbReference>
<keyword evidence="4" id="KW-1185">Reference proteome</keyword>
<dbReference type="KEGG" id="mgk:FSB76_20135"/>
<keyword evidence="1" id="KW-0812">Transmembrane</keyword>
<evidence type="ECO:0000313" key="3">
    <source>
        <dbReference type="EMBL" id="QEC78134.1"/>
    </source>
</evidence>
<evidence type="ECO:0000256" key="1">
    <source>
        <dbReference type="SAM" id="Phobius"/>
    </source>
</evidence>
<feature type="domain" description="Secretion system C-terminal sorting" evidence="2">
    <location>
        <begin position="99"/>
        <end position="177"/>
    </location>
</feature>
<organism evidence="3 4">
    <name type="scientific">Mucilaginibacter ginsenosidivorax</name>
    <dbReference type="NCBI Taxonomy" id="862126"/>
    <lineage>
        <taxon>Bacteria</taxon>
        <taxon>Pseudomonadati</taxon>
        <taxon>Bacteroidota</taxon>
        <taxon>Sphingobacteriia</taxon>
        <taxon>Sphingobacteriales</taxon>
        <taxon>Sphingobacteriaceae</taxon>
        <taxon>Mucilaginibacter</taxon>
    </lineage>
</organism>
<protein>
    <submittedName>
        <fullName evidence="3">T9SS type A sorting domain-containing protein</fullName>
    </submittedName>
</protein>
<accession>A0A5B8W2Q9</accession>
<dbReference type="AlphaFoldDB" id="A0A5B8W2Q9"/>
<dbReference type="Pfam" id="PF18962">
    <property type="entry name" value="Por_Secre_tail"/>
    <property type="match status" value="1"/>
</dbReference>
<dbReference type="EMBL" id="CP042437">
    <property type="protein sequence ID" value="QEC78134.1"/>
    <property type="molecule type" value="Genomic_DNA"/>
</dbReference>
<feature type="transmembrane region" description="Helical" evidence="1">
    <location>
        <begin position="12"/>
        <end position="30"/>
    </location>
</feature>
<dbReference type="Proteomes" id="UP000321362">
    <property type="component" value="Chromosome"/>
</dbReference>
<keyword evidence="1" id="KW-1133">Transmembrane helix</keyword>
<proteinExistence type="predicted"/>
<evidence type="ECO:0000313" key="4">
    <source>
        <dbReference type="Proteomes" id="UP000321362"/>
    </source>
</evidence>
<reference evidence="3 4" key="1">
    <citation type="journal article" date="2013" name="J. Microbiol.">
        <title>Mucilaginibacter ginsenosidivorax sp. nov., with ginsenoside converting activity isolated from sediment.</title>
        <authorList>
            <person name="Kim J.K."/>
            <person name="Choi T.E."/>
            <person name="Liu Q.M."/>
            <person name="Park H.Y."/>
            <person name="Yi T.H."/>
            <person name="Yoon M.H."/>
            <person name="Kim S.C."/>
            <person name="Im W.T."/>
        </authorList>
    </citation>
    <scope>NUCLEOTIDE SEQUENCE [LARGE SCALE GENOMIC DNA]</scope>
    <source>
        <strain evidence="3 4">KHI28</strain>
    </source>
</reference>
<evidence type="ECO:0000259" key="2">
    <source>
        <dbReference type="Pfam" id="PF18962"/>
    </source>
</evidence>
<name>A0A5B8W2Q9_9SPHI</name>